<dbReference type="Proteomes" id="UP001295423">
    <property type="component" value="Unassembled WGS sequence"/>
</dbReference>
<feature type="compositionally biased region" description="Polar residues" evidence="1">
    <location>
        <begin position="230"/>
        <end position="243"/>
    </location>
</feature>
<protein>
    <recommendedName>
        <fullName evidence="4">Reverse transcriptase Ty1/copia-type domain-containing protein</fullName>
    </recommendedName>
</protein>
<comment type="caution">
    <text evidence="2">The sequence shown here is derived from an EMBL/GenBank/DDBJ whole genome shotgun (WGS) entry which is preliminary data.</text>
</comment>
<evidence type="ECO:0008006" key="4">
    <source>
        <dbReference type="Google" id="ProtNLM"/>
    </source>
</evidence>
<keyword evidence="3" id="KW-1185">Reference proteome</keyword>
<reference evidence="2" key="1">
    <citation type="submission" date="2023-08" db="EMBL/GenBank/DDBJ databases">
        <authorList>
            <person name="Audoor S."/>
            <person name="Bilcke G."/>
        </authorList>
    </citation>
    <scope>NUCLEOTIDE SEQUENCE</scope>
</reference>
<evidence type="ECO:0000256" key="1">
    <source>
        <dbReference type="SAM" id="MobiDB-lite"/>
    </source>
</evidence>
<gene>
    <name evidence="2" type="ORF">CYCCA115_LOCUS14126</name>
</gene>
<feature type="compositionally biased region" description="Gly residues" evidence="1">
    <location>
        <begin position="8"/>
        <end position="17"/>
    </location>
</feature>
<accession>A0AAD2JI94</accession>
<feature type="region of interest" description="Disordered" evidence="1">
    <location>
        <begin position="177"/>
        <end position="271"/>
    </location>
</feature>
<dbReference type="EMBL" id="CAKOGP040001828">
    <property type="protein sequence ID" value="CAJ1953526.1"/>
    <property type="molecule type" value="Genomic_DNA"/>
</dbReference>
<name>A0AAD2JI94_9STRA</name>
<feature type="compositionally biased region" description="Basic and acidic residues" evidence="1">
    <location>
        <begin position="30"/>
        <end position="44"/>
    </location>
</feature>
<feature type="compositionally biased region" description="Low complexity" evidence="1">
    <location>
        <begin position="215"/>
        <end position="229"/>
    </location>
</feature>
<evidence type="ECO:0000313" key="2">
    <source>
        <dbReference type="EMBL" id="CAJ1953526.1"/>
    </source>
</evidence>
<proteinExistence type="predicted"/>
<evidence type="ECO:0000313" key="3">
    <source>
        <dbReference type="Proteomes" id="UP001295423"/>
    </source>
</evidence>
<feature type="region of interest" description="Disordered" evidence="1">
    <location>
        <begin position="1"/>
        <end position="44"/>
    </location>
</feature>
<organism evidence="2 3">
    <name type="scientific">Cylindrotheca closterium</name>
    <dbReference type="NCBI Taxonomy" id="2856"/>
    <lineage>
        <taxon>Eukaryota</taxon>
        <taxon>Sar</taxon>
        <taxon>Stramenopiles</taxon>
        <taxon>Ochrophyta</taxon>
        <taxon>Bacillariophyta</taxon>
        <taxon>Bacillariophyceae</taxon>
        <taxon>Bacillariophycidae</taxon>
        <taxon>Bacillariales</taxon>
        <taxon>Bacillariaceae</taxon>
        <taxon>Cylindrotheca</taxon>
    </lineage>
</organism>
<sequence length="1440" mass="163127">MPGRRNQGRGGRGGRGGRSAQQTGRGSHGKKADRPKQYHPHNPDFTHEQVTIYLLEAIALKSLDYAQDMIWSVRNMAHVDFEALRGTQTVYKPGKNDSEFFKSSRQAQLDRNWENLNVKAQADQVFEILGTDVLHANSSAPNGVSNAQAAARTTSSRPAFSCWCCGDTGHGVTCCPKRSTRPQAEWSDPGRYSDASTTTTTTTRRAGRANLQVPATASAAQSDVASSVTGTQSTGQQHRSNMQRAVVDRSGNSTSGATDVPGSYVVQGRSVDDGQSNGRITGWNLAQVRVRPILKKKAVSTEDRGELLMKKWQAQLEAASTFKDDDSMVSDGSLNTQIYKSTSKMDSLKHCSQWTKDNKKPFKSNGSKHWDIDLGVHLDSGSTFSLRMNEDYAKPGTVSDLDYMFNYGTNTGQRDLHQQVESSIIEGHTCLLDTEAQCNLDSLSELVKLGFRVVMDTDIENSFIVTKGEQRMRYVHQNGLYTFVPDGRAESDEGSEYSECEYRECGNGDCDAIGVAHTECHKCGVIFCCRLLKTSYSDSDYCGIQTVRENIEGFTDKQVERANRAQSVYHMAGAPGVQAFCIAVRSGLFRNCNVNEEDAIIAEKIYGPGSSVLKGKTKRPTPEGVRDDWIEIPKELLMHNLSVVLHIDLNNSFGLTTIDGSVRHRCCIPLASRSKTALYDTIDKCFRIYNARDFTMEKIYCDGEFRPVFEPVKDELEVHMNYASRGKHDPKAERNNQHLKALFWVHFHRMPFKAIPKKLTVALMTRVAKISNYYPAKGGLSAYYSPHMIMHQRMVDASNKFVAEIGAYVHGYGHDTKNNMAARTIEGVYMGPTDDIQERHRIYDLNTKCEARRAKIKVLSMTDQVIKIVEEDARLEGVTELRTYSKRNGKLILDGDLLEGVDPDELWDENYVPVNEIERLSDVTLRNENIPDDELEELLMDAEADIMEARFDRDRNPRYDSEANQYEDELEDEMLDRMFKKIKAKQDAEDLMDKDYQEHEWITANEDMDYKDEYESELDDEESKQMLDKLAAELVELGKPDKEEVLFEFDDNTQEDVEVESEEEDGVARAGVRFADTDDDESNTEGIVRSYSDDGVEVGAKRVLRTRHNQSYFSQGVKMRPTERYRREKSRFGQAYLQKRNPPVPNVLRNRRAMRRKARMERLRVSLYQAIKKRIDTQRNGAQLQGNLKHERSIRERVHNLAFQQVGNTNKGEYDADEALVVARVIQQIREGVNGAINGQDGVSFIQQYYLNKGLKIFKEQGKDAAMKELDQLIKRSCWTPISIEKLKPTERKKAVDAMMLLAEKNDGVTIKGRCVFKGNETRDWLSREDTASPTASHEALICTGVIDAHEGRNVMSMDIPNAFIQTLMPEQEEGEDRVIMKITGLLVDYMIDLDPTYRDFGVIENGRRVIYVVILRAIYGMLQALLLWYRNLRASLEEY</sequence>